<proteinExistence type="predicted"/>
<dbReference type="Proteomes" id="UP000015103">
    <property type="component" value="Unassembled WGS sequence"/>
</dbReference>
<dbReference type="HOGENOM" id="CLU_2443578_0_0_1"/>
<keyword evidence="2" id="KW-1185">Reference proteome</keyword>
<evidence type="ECO:0000313" key="1">
    <source>
        <dbReference type="EnsemblMetazoa" id="RPRC014467-PA"/>
    </source>
</evidence>
<name>T1IDU7_RHOPR</name>
<accession>T1IDU7</accession>
<dbReference type="EnsemblMetazoa" id="RPRC014467-RA">
    <property type="protein sequence ID" value="RPRC014467-PA"/>
    <property type="gene ID" value="RPRC014467"/>
</dbReference>
<evidence type="ECO:0000313" key="2">
    <source>
        <dbReference type="Proteomes" id="UP000015103"/>
    </source>
</evidence>
<reference evidence="1" key="1">
    <citation type="submission" date="2015-05" db="UniProtKB">
        <authorList>
            <consortium name="EnsemblMetazoa"/>
        </authorList>
    </citation>
    <scope>IDENTIFICATION</scope>
</reference>
<dbReference type="EMBL" id="ACPB03000205">
    <property type="status" value="NOT_ANNOTATED_CDS"/>
    <property type="molecule type" value="Genomic_DNA"/>
</dbReference>
<dbReference type="InParanoid" id="T1IDU7"/>
<dbReference type="VEuPathDB" id="VectorBase:RPRC014467"/>
<dbReference type="AlphaFoldDB" id="T1IDU7"/>
<organism evidence="1 2">
    <name type="scientific">Rhodnius prolixus</name>
    <name type="common">Triatomid bug</name>
    <dbReference type="NCBI Taxonomy" id="13249"/>
    <lineage>
        <taxon>Eukaryota</taxon>
        <taxon>Metazoa</taxon>
        <taxon>Ecdysozoa</taxon>
        <taxon>Arthropoda</taxon>
        <taxon>Hexapoda</taxon>
        <taxon>Insecta</taxon>
        <taxon>Pterygota</taxon>
        <taxon>Neoptera</taxon>
        <taxon>Paraneoptera</taxon>
        <taxon>Hemiptera</taxon>
        <taxon>Heteroptera</taxon>
        <taxon>Panheteroptera</taxon>
        <taxon>Cimicomorpha</taxon>
        <taxon>Reduviidae</taxon>
        <taxon>Triatominae</taxon>
        <taxon>Rhodnius</taxon>
    </lineage>
</organism>
<sequence>MVIITVICFVSFTQLLGSGNYTTTIFVVTKSHLYLLAFLVDDDVAVVSLQGRGQGLLCLSKILEGSLQGRAREYNNLKSCLGIYRYSGRF</sequence>
<protein>
    <submittedName>
        <fullName evidence="1">Uncharacterized protein</fullName>
    </submittedName>
</protein>